<keyword evidence="2" id="KW-0328">Glycosyltransferase</keyword>
<keyword evidence="5" id="KW-1185">Reference proteome</keyword>
<evidence type="ECO:0008006" key="6">
    <source>
        <dbReference type="Google" id="ProtNLM"/>
    </source>
</evidence>
<dbReference type="EMBL" id="SWKV01000001">
    <property type="protein sequence ID" value="KAF3048201.1"/>
    <property type="molecule type" value="Genomic_DNA"/>
</dbReference>
<comment type="similarity">
    <text evidence="1">Belongs to the glycosyltransferase 34 family.</text>
</comment>
<dbReference type="OrthoDB" id="205108at2759"/>
<evidence type="ECO:0000256" key="1">
    <source>
        <dbReference type="ARBA" id="ARBA00005664"/>
    </source>
</evidence>
<evidence type="ECO:0000256" key="2">
    <source>
        <dbReference type="ARBA" id="ARBA00022676"/>
    </source>
</evidence>
<comment type="caution">
    <text evidence="4">The sequence shown here is derived from an EMBL/GenBank/DDBJ whole genome shotgun (WGS) entry which is preliminary data.</text>
</comment>
<dbReference type="Proteomes" id="UP000758155">
    <property type="component" value="Unassembled WGS sequence"/>
</dbReference>
<dbReference type="GO" id="GO:0000009">
    <property type="term" value="F:alpha-1,6-mannosyltransferase activity"/>
    <property type="evidence" value="ECO:0007669"/>
    <property type="project" value="TreeGrafter"/>
</dbReference>
<proteinExistence type="inferred from homology"/>
<dbReference type="AlphaFoldDB" id="A0A9P5C5G5"/>
<evidence type="ECO:0000256" key="3">
    <source>
        <dbReference type="ARBA" id="ARBA00022679"/>
    </source>
</evidence>
<sequence length="339" mass="37431">MPPRKTSRPPPYAARQHTSSSMIPPALRNLLRSKPRVAGAVLGFLTLLWLLGIIGGSSHSAPLVNIPKVAVGSGAPVVVVTVLDPSANPAWTAKIKANREEYAKKHGAPLLRKPMRIEAERAGYLTHFPTPSQYPLNNAPSSWSRVPALRHAMTLHPGSTFFWYLDSSALIMAPEIALESHLLNPAVIEKHMITNAPVVPPDSVIKTFSNLKGERIDFVVTQDKEGLSDGSFVVRNGEWAKFFLDAWFDPIYRSYNFQKAEAHALEHIVQWHGTILAKLAMVPQSLLNAYVSGPHAEKGQYKEGDLVASFPGCDKEGRSCAEEQKPFFEVLERKKQGYN</sequence>
<gene>
    <name evidence="4" type="ORF">E8E12_011210</name>
</gene>
<evidence type="ECO:0000313" key="4">
    <source>
        <dbReference type="EMBL" id="KAF3048201.1"/>
    </source>
</evidence>
<dbReference type="FunFam" id="3.90.550.10:FF:000149">
    <property type="entry name" value="Alpha-1,6-mannosyltransferase subunit"/>
    <property type="match status" value="1"/>
</dbReference>
<dbReference type="GO" id="GO:0000136">
    <property type="term" value="C:mannan polymerase complex"/>
    <property type="evidence" value="ECO:0007669"/>
    <property type="project" value="TreeGrafter"/>
</dbReference>
<accession>A0A9P5C5G5</accession>
<dbReference type="InterPro" id="IPR008630">
    <property type="entry name" value="Glyco_trans_34"/>
</dbReference>
<evidence type="ECO:0000313" key="5">
    <source>
        <dbReference type="Proteomes" id="UP000758155"/>
    </source>
</evidence>
<dbReference type="PANTHER" id="PTHR31306">
    <property type="entry name" value="ALPHA-1,6-MANNOSYLTRANSFERASE MNN11-RELATED"/>
    <property type="match status" value="1"/>
</dbReference>
<dbReference type="PANTHER" id="PTHR31306:SF10">
    <property type="entry name" value="ALPHA-1,6-MANNOSYLTRANSFERASE MNN11-RELATED"/>
    <property type="match status" value="1"/>
</dbReference>
<reference evidence="4" key="1">
    <citation type="submission" date="2019-04" db="EMBL/GenBank/DDBJ databases">
        <title>Sequencing of skin fungus with MAO and IRED activity.</title>
        <authorList>
            <person name="Marsaioli A.J."/>
            <person name="Bonatto J.M.C."/>
            <person name="Reis Junior O."/>
        </authorList>
    </citation>
    <scope>NUCLEOTIDE SEQUENCE</scope>
    <source>
        <strain evidence="4">28M1</strain>
    </source>
</reference>
<dbReference type="GO" id="GO:0006487">
    <property type="term" value="P:protein N-linked glycosylation"/>
    <property type="evidence" value="ECO:0007669"/>
    <property type="project" value="TreeGrafter"/>
</dbReference>
<protein>
    <recommendedName>
        <fullName evidence="6">Transferase</fullName>
    </recommendedName>
</protein>
<dbReference type="Pfam" id="PF05637">
    <property type="entry name" value="Glyco_transf_34"/>
    <property type="match status" value="1"/>
</dbReference>
<name>A0A9P5C5G5_9PLEO</name>
<organism evidence="4 5">
    <name type="scientific">Didymella heteroderae</name>
    <dbReference type="NCBI Taxonomy" id="1769908"/>
    <lineage>
        <taxon>Eukaryota</taxon>
        <taxon>Fungi</taxon>
        <taxon>Dikarya</taxon>
        <taxon>Ascomycota</taxon>
        <taxon>Pezizomycotina</taxon>
        <taxon>Dothideomycetes</taxon>
        <taxon>Pleosporomycetidae</taxon>
        <taxon>Pleosporales</taxon>
        <taxon>Pleosporineae</taxon>
        <taxon>Didymellaceae</taxon>
        <taxon>Didymella</taxon>
    </lineage>
</organism>
<keyword evidence="3" id="KW-0808">Transferase</keyword>